<reference evidence="3" key="1">
    <citation type="journal article" date="2014" name="Int. J. Syst. Evol. Microbiol.">
        <title>Complete genome sequence of Corynebacterium casei LMG S-19264T (=DSM 44701T), isolated from a smear-ripened cheese.</title>
        <authorList>
            <consortium name="US DOE Joint Genome Institute (JGI-PGF)"/>
            <person name="Walter F."/>
            <person name="Albersmeier A."/>
            <person name="Kalinowski J."/>
            <person name="Ruckert C."/>
        </authorList>
    </citation>
    <scope>NUCLEOTIDE SEQUENCE</scope>
    <source>
        <strain evidence="3">VKM Ac-1401</strain>
    </source>
</reference>
<protein>
    <recommendedName>
        <fullName evidence="5">Large extracellular alpha-helical protein</fullName>
    </recommendedName>
</protein>
<dbReference type="Pfam" id="PF18986">
    <property type="entry name" value="DUF5719"/>
    <property type="match status" value="1"/>
</dbReference>
<sequence length="476" mass="47358">MADKRGIARISVRALTGLIGVGVAVVAVAGATLLPIPSFSITAPVATVTPVPADQQRVCPGPLLALAAGAGSATRPSAFGAPSTSYGSDSSDVQTRLLKTATDTSDPGEAPLDITVPTPPGSTAPPLLAGAQWQDASTDDLAGLAAASCDEPSADSWLVAGSTALGQTSLVLLSNPTSVEATVNLTIFAETGAVDAPGAAGIVIPPGSQTVVPLAGLAPSVTAPVVHVKTSGGQVLASLQQSYEQGIEPRGAELSGATGAPSQTQVISGVTIRNLAKVTAAQTGEGYGVDLPAVRVFVPGDQPAEVAVGAVGESGTAAGNSVSVTVKPGVVAEIPLQNLKDGNYTVTVHSSEPVVAAARTSVMGAKTRDFSWFVSSQPMSDRFLVVVPSAPAPIIHLANAGTTDRAVTLTAESGKKLKFTVPGEGAVNRPIPAGTYTADGADDLVTSISFSKDGSASSFALNPPGPLAAPLDVYAR</sequence>
<dbReference type="InterPro" id="IPR043777">
    <property type="entry name" value="DUF5719"/>
</dbReference>
<name>A0A9W6LZG1_9MICO</name>
<proteinExistence type="predicted"/>
<keyword evidence="4" id="KW-1185">Reference proteome</keyword>
<organism evidence="3 4">
    <name type="scientific">Leifsonia poae</name>
    <dbReference type="NCBI Taxonomy" id="110933"/>
    <lineage>
        <taxon>Bacteria</taxon>
        <taxon>Bacillati</taxon>
        <taxon>Actinomycetota</taxon>
        <taxon>Actinomycetes</taxon>
        <taxon>Micrococcales</taxon>
        <taxon>Microbacteriaceae</taxon>
        <taxon>Leifsonia</taxon>
    </lineage>
</organism>
<gene>
    <name evidence="3" type="ORF">GCM10017584_11580</name>
</gene>
<evidence type="ECO:0000313" key="4">
    <source>
        <dbReference type="Proteomes" id="UP001142372"/>
    </source>
</evidence>
<keyword evidence="2" id="KW-1133">Transmembrane helix</keyword>
<feature type="region of interest" description="Disordered" evidence="1">
    <location>
        <begin position="73"/>
        <end position="92"/>
    </location>
</feature>
<feature type="compositionally biased region" description="Polar residues" evidence="1">
    <location>
        <begin position="82"/>
        <end position="92"/>
    </location>
</feature>
<dbReference type="EMBL" id="BSEN01000004">
    <property type="protein sequence ID" value="GLJ75584.1"/>
    <property type="molecule type" value="Genomic_DNA"/>
</dbReference>
<evidence type="ECO:0008006" key="5">
    <source>
        <dbReference type="Google" id="ProtNLM"/>
    </source>
</evidence>
<evidence type="ECO:0000256" key="1">
    <source>
        <dbReference type="SAM" id="MobiDB-lite"/>
    </source>
</evidence>
<reference evidence="3" key="2">
    <citation type="submission" date="2023-01" db="EMBL/GenBank/DDBJ databases">
        <authorList>
            <person name="Sun Q."/>
            <person name="Evtushenko L."/>
        </authorList>
    </citation>
    <scope>NUCLEOTIDE SEQUENCE</scope>
    <source>
        <strain evidence="3">VKM Ac-1401</strain>
    </source>
</reference>
<comment type="caution">
    <text evidence="3">The sequence shown here is derived from an EMBL/GenBank/DDBJ whole genome shotgun (WGS) entry which is preliminary data.</text>
</comment>
<dbReference type="RefSeq" id="WP_271176269.1">
    <property type="nucleotide sequence ID" value="NZ_BAAAJO010000004.1"/>
</dbReference>
<evidence type="ECO:0000313" key="3">
    <source>
        <dbReference type="EMBL" id="GLJ75584.1"/>
    </source>
</evidence>
<keyword evidence="2" id="KW-0472">Membrane</keyword>
<keyword evidence="2" id="KW-0812">Transmembrane</keyword>
<feature type="transmembrane region" description="Helical" evidence="2">
    <location>
        <begin position="12"/>
        <end position="34"/>
    </location>
</feature>
<feature type="region of interest" description="Disordered" evidence="1">
    <location>
        <begin position="101"/>
        <end position="126"/>
    </location>
</feature>
<evidence type="ECO:0000256" key="2">
    <source>
        <dbReference type="SAM" id="Phobius"/>
    </source>
</evidence>
<dbReference type="Proteomes" id="UP001142372">
    <property type="component" value="Unassembled WGS sequence"/>
</dbReference>
<dbReference type="AlphaFoldDB" id="A0A9W6LZG1"/>
<accession>A0A9W6LZG1</accession>